<keyword evidence="3" id="KW-1185">Reference proteome</keyword>
<name>A0ABU2ZM06_9SPHN</name>
<gene>
    <name evidence="2" type="ORF">RM533_12835</name>
</gene>
<feature type="region of interest" description="Disordered" evidence="1">
    <location>
        <begin position="32"/>
        <end position="57"/>
    </location>
</feature>
<accession>A0ABU2ZM06</accession>
<proteinExistence type="predicted"/>
<evidence type="ECO:0000313" key="2">
    <source>
        <dbReference type="EMBL" id="MDT0577053.1"/>
    </source>
</evidence>
<organism evidence="2 3">
    <name type="scientific">Croceicoccus esteveae</name>
    <dbReference type="NCBI Taxonomy" id="3075597"/>
    <lineage>
        <taxon>Bacteria</taxon>
        <taxon>Pseudomonadati</taxon>
        <taxon>Pseudomonadota</taxon>
        <taxon>Alphaproteobacteria</taxon>
        <taxon>Sphingomonadales</taxon>
        <taxon>Erythrobacteraceae</taxon>
        <taxon>Croceicoccus</taxon>
    </lineage>
</organism>
<dbReference type="EMBL" id="JAVRHS010000016">
    <property type="protein sequence ID" value="MDT0577053.1"/>
    <property type="molecule type" value="Genomic_DNA"/>
</dbReference>
<dbReference type="Proteomes" id="UP001259803">
    <property type="component" value="Unassembled WGS sequence"/>
</dbReference>
<evidence type="ECO:0000256" key="1">
    <source>
        <dbReference type="SAM" id="MobiDB-lite"/>
    </source>
</evidence>
<dbReference type="RefSeq" id="WP_311341628.1">
    <property type="nucleotide sequence ID" value="NZ_JAVRHS010000016.1"/>
</dbReference>
<reference evidence="2 3" key="1">
    <citation type="submission" date="2023-09" db="EMBL/GenBank/DDBJ databases">
        <authorList>
            <person name="Rey-Velasco X."/>
        </authorList>
    </citation>
    <scope>NUCLEOTIDE SEQUENCE [LARGE SCALE GENOMIC DNA]</scope>
    <source>
        <strain evidence="2 3">F390</strain>
    </source>
</reference>
<comment type="caution">
    <text evidence="2">The sequence shown here is derived from an EMBL/GenBank/DDBJ whole genome shotgun (WGS) entry which is preliminary data.</text>
</comment>
<protein>
    <submittedName>
        <fullName evidence="2">Uncharacterized protein</fullName>
    </submittedName>
</protein>
<sequence length="57" mass="6127">MTNSISPPVRSSQLCHLTIVPAAGLTLSGSYVYTGTQTPEDVNPFTDPIEQTPISRH</sequence>
<evidence type="ECO:0000313" key="3">
    <source>
        <dbReference type="Proteomes" id="UP001259803"/>
    </source>
</evidence>